<dbReference type="EMBL" id="ML213629">
    <property type="protein sequence ID" value="TFK34614.1"/>
    <property type="molecule type" value="Genomic_DNA"/>
</dbReference>
<proteinExistence type="predicted"/>
<dbReference type="InterPro" id="IPR006598">
    <property type="entry name" value="CAP10"/>
</dbReference>
<accession>A0A5C3LN70</accession>
<dbReference type="AlphaFoldDB" id="A0A5C3LN70"/>
<reference evidence="2 3" key="1">
    <citation type="journal article" date="2019" name="Nat. Ecol. Evol.">
        <title>Megaphylogeny resolves global patterns of mushroom evolution.</title>
        <authorList>
            <person name="Varga T."/>
            <person name="Krizsan K."/>
            <person name="Foldi C."/>
            <person name="Dima B."/>
            <person name="Sanchez-Garcia M."/>
            <person name="Sanchez-Ramirez S."/>
            <person name="Szollosi G.J."/>
            <person name="Szarkandi J.G."/>
            <person name="Papp V."/>
            <person name="Albert L."/>
            <person name="Andreopoulos W."/>
            <person name="Angelini C."/>
            <person name="Antonin V."/>
            <person name="Barry K.W."/>
            <person name="Bougher N.L."/>
            <person name="Buchanan P."/>
            <person name="Buyck B."/>
            <person name="Bense V."/>
            <person name="Catcheside P."/>
            <person name="Chovatia M."/>
            <person name="Cooper J."/>
            <person name="Damon W."/>
            <person name="Desjardin D."/>
            <person name="Finy P."/>
            <person name="Geml J."/>
            <person name="Haridas S."/>
            <person name="Hughes K."/>
            <person name="Justo A."/>
            <person name="Karasinski D."/>
            <person name="Kautmanova I."/>
            <person name="Kiss B."/>
            <person name="Kocsube S."/>
            <person name="Kotiranta H."/>
            <person name="LaButti K.M."/>
            <person name="Lechner B.E."/>
            <person name="Liimatainen K."/>
            <person name="Lipzen A."/>
            <person name="Lukacs Z."/>
            <person name="Mihaltcheva S."/>
            <person name="Morgado L.N."/>
            <person name="Niskanen T."/>
            <person name="Noordeloos M.E."/>
            <person name="Ohm R.A."/>
            <person name="Ortiz-Santana B."/>
            <person name="Ovrebo C."/>
            <person name="Racz N."/>
            <person name="Riley R."/>
            <person name="Savchenko A."/>
            <person name="Shiryaev A."/>
            <person name="Soop K."/>
            <person name="Spirin V."/>
            <person name="Szebenyi C."/>
            <person name="Tomsovsky M."/>
            <person name="Tulloss R.E."/>
            <person name="Uehling J."/>
            <person name="Grigoriev I.V."/>
            <person name="Vagvolgyi C."/>
            <person name="Papp T."/>
            <person name="Martin F.M."/>
            <person name="Miettinen O."/>
            <person name="Hibbett D.S."/>
            <person name="Nagy L.G."/>
        </authorList>
    </citation>
    <scope>NUCLEOTIDE SEQUENCE [LARGE SCALE GENOMIC DNA]</scope>
    <source>
        <strain evidence="2 3">CBS 166.37</strain>
    </source>
</reference>
<dbReference type="GO" id="GO:0016740">
    <property type="term" value="F:transferase activity"/>
    <property type="evidence" value="ECO:0007669"/>
    <property type="project" value="UniProtKB-KW"/>
</dbReference>
<feature type="domain" description="Glycosyl transferase CAP10" evidence="1">
    <location>
        <begin position="285"/>
        <end position="566"/>
    </location>
</feature>
<keyword evidence="2" id="KW-0808">Transferase</keyword>
<dbReference type="OrthoDB" id="541052at2759"/>
<evidence type="ECO:0000259" key="1">
    <source>
        <dbReference type="SMART" id="SM00672"/>
    </source>
</evidence>
<evidence type="ECO:0000313" key="3">
    <source>
        <dbReference type="Proteomes" id="UP000308652"/>
    </source>
</evidence>
<dbReference type="SMART" id="SM00672">
    <property type="entry name" value="CAP10"/>
    <property type="match status" value="1"/>
</dbReference>
<organism evidence="2 3">
    <name type="scientific">Crucibulum laeve</name>
    <dbReference type="NCBI Taxonomy" id="68775"/>
    <lineage>
        <taxon>Eukaryota</taxon>
        <taxon>Fungi</taxon>
        <taxon>Dikarya</taxon>
        <taxon>Basidiomycota</taxon>
        <taxon>Agaricomycotina</taxon>
        <taxon>Agaricomycetes</taxon>
        <taxon>Agaricomycetidae</taxon>
        <taxon>Agaricales</taxon>
        <taxon>Agaricineae</taxon>
        <taxon>Nidulariaceae</taxon>
        <taxon>Crucibulum</taxon>
    </lineage>
</organism>
<name>A0A5C3LN70_9AGAR</name>
<keyword evidence="3" id="KW-1185">Reference proteome</keyword>
<protein>
    <submittedName>
        <fullName evidence="2">Glycosyl transferase family 90-domain-containing protein</fullName>
    </submittedName>
</protein>
<dbReference type="Proteomes" id="UP000308652">
    <property type="component" value="Unassembled WGS sequence"/>
</dbReference>
<dbReference type="PANTHER" id="PTHR12203:SF118">
    <property type="entry name" value="BETA-1,2-XYLOSYLTRANSFERASE 1"/>
    <property type="match status" value="1"/>
</dbReference>
<sequence>MPSQECQIATRSPITGLPSYVPPPNPYLPLEETIESTTSLPFHTYRPNGLLSVNTDASHPVYELIEKAQEDWRLKLNRASQTLDEAIAEYRRRYNRAPPKGFGAWWEYVQEHNVQLPDEYDQIARDIEPFWGYHPLDLQQIQAEQESHTDSYTFGKTIGSEIRLMNFSFVPEPGPNVLRGAEDILALLKDVQQHIPPFRAVFSPHDNPILLSDYDIKKKFTDAAATGSYVDLDGLPEPQQDGWISACSPSSPAREASSGSFSDDVPSKSFIYDPRKTMDPCLHPMLLDIHGEFLSHDHGSSPQKRMLPQFAYCSTLIHHDIQYPSLLSWVDDINPRSDDPEWDKKLDERLSWRGSNTGMWHASDTRWREAQRARLVTYSNDLNGTARVLIPPTRKHDPVGDGINVSKSKINPAMMDIAFAGSPLGCPSDYCKELETMFDWRKRQNAKEAGNFRYVIDIDGNAWSSRFKRLITSNSLIFKATIYPEWFLDRIQPWLHYVPVQIDLSDLYDSFIFFHGGMYGEGANVELAAKIAREGREWSKSFWRKQDMTAYLFRLMLEYARVTSLDRDDMSYEQI</sequence>
<evidence type="ECO:0000313" key="2">
    <source>
        <dbReference type="EMBL" id="TFK34614.1"/>
    </source>
</evidence>
<dbReference type="InterPro" id="IPR051091">
    <property type="entry name" value="O-Glucosyltr/Glycosyltrsf_90"/>
</dbReference>
<gene>
    <name evidence="2" type="ORF">BDQ12DRAFT_706918</name>
</gene>
<dbReference type="Pfam" id="PF05686">
    <property type="entry name" value="Glyco_transf_90"/>
    <property type="match status" value="1"/>
</dbReference>
<dbReference type="PANTHER" id="PTHR12203">
    <property type="entry name" value="KDEL LYS-ASP-GLU-LEU CONTAINING - RELATED"/>
    <property type="match status" value="1"/>
</dbReference>